<dbReference type="InParanoid" id="A0A1Q3CFI7"/>
<feature type="region of interest" description="Disordered" evidence="2">
    <location>
        <begin position="249"/>
        <end position="279"/>
    </location>
</feature>
<dbReference type="OrthoDB" id="1750780at2759"/>
<proteinExistence type="predicted"/>
<keyword evidence="3" id="KW-0812">Transmembrane</keyword>
<feature type="domain" description="Putative plant transposon protein" evidence="4">
    <location>
        <begin position="24"/>
        <end position="206"/>
    </location>
</feature>
<evidence type="ECO:0000256" key="3">
    <source>
        <dbReference type="SAM" id="Phobius"/>
    </source>
</evidence>
<evidence type="ECO:0000256" key="1">
    <source>
        <dbReference type="SAM" id="Coils"/>
    </source>
</evidence>
<feature type="transmembrane region" description="Helical" evidence="3">
    <location>
        <begin position="395"/>
        <end position="413"/>
    </location>
</feature>
<feature type="coiled-coil region" evidence="1">
    <location>
        <begin position="286"/>
        <end position="345"/>
    </location>
</feature>
<feature type="transmembrane region" description="Helical" evidence="3">
    <location>
        <begin position="365"/>
        <end position="388"/>
    </location>
</feature>
<name>A0A1Q3CFI7_CEPFO</name>
<evidence type="ECO:0000313" key="6">
    <source>
        <dbReference type="Proteomes" id="UP000187406"/>
    </source>
</evidence>
<sequence length="418" mass="48587">MGGRNIDLVFCSSEFSFVSWLEDLHLIPLVQISDPFYVKLVKEFYMNLRIISSPHEEFTLSSTVKGQRIFLDARILASILHIPHSGMYIFEYKKLPEVENFHPNHILSILYPNDPNIHPNMALSTNILSVDHRLLHHLIVHQILPTGGGYAKLSRMQAFLIWCIISKVEFCYPLLMLHTMVRAFTQKKSVFPFGSILTKIFRHHHVHLEGEIGTKLKKEDTYNKSTLNRMGWKKQGGIWTYCPKSDQGQRVEREEQEENPPWEAQEEPQPGQAQGSSSTNDYDRIIEFLEGKFKQVNSRIDNLEKDHLTIRSDFEGVDDTIYYDLKVTKRRLKRLERKLAASKAIDTCEETSGDNSASDSDPPPAWSLLLFFFVFFFVVMDLDVYVFLISCKNNIFFVVNDIMVIYEIVFMIWCLCLF</sequence>
<keyword evidence="1" id="KW-0175">Coiled coil</keyword>
<dbReference type="Proteomes" id="UP000187406">
    <property type="component" value="Unassembled WGS sequence"/>
</dbReference>
<dbReference type="Pfam" id="PF20167">
    <property type="entry name" value="Transposase_32"/>
    <property type="match status" value="1"/>
</dbReference>
<reference evidence="6" key="1">
    <citation type="submission" date="2016-04" db="EMBL/GenBank/DDBJ databases">
        <title>Cephalotus genome sequencing.</title>
        <authorList>
            <person name="Fukushima K."/>
            <person name="Hasebe M."/>
            <person name="Fang X."/>
        </authorList>
    </citation>
    <scope>NUCLEOTIDE SEQUENCE [LARGE SCALE GENOMIC DNA]</scope>
    <source>
        <strain evidence="6">cv. St1</strain>
    </source>
</reference>
<evidence type="ECO:0000259" key="4">
    <source>
        <dbReference type="Pfam" id="PF20167"/>
    </source>
</evidence>
<keyword evidence="3" id="KW-0472">Membrane</keyword>
<organism evidence="5 6">
    <name type="scientific">Cephalotus follicularis</name>
    <name type="common">Albany pitcher plant</name>
    <dbReference type="NCBI Taxonomy" id="3775"/>
    <lineage>
        <taxon>Eukaryota</taxon>
        <taxon>Viridiplantae</taxon>
        <taxon>Streptophyta</taxon>
        <taxon>Embryophyta</taxon>
        <taxon>Tracheophyta</taxon>
        <taxon>Spermatophyta</taxon>
        <taxon>Magnoliopsida</taxon>
        <taxon>eudicotyledons</taxon>
        <taxon>Gunneridae</taxon>
        <taxon>Pentapetalae</taxon>
        <taxon>rosids</taxon>
        <taxon>fabids</taxon>
        <taxon>Oxalidales</taxon>
        <taxon>Cephalotaceae</taxon>
        <taxon>Cephalotus</taxon>
    </lineage>
</organism>
<gene>
    <name evidence="5" type="ORF">CFOL_v3_22469</name>
</gene>
<feature type="compositionally biased region" description="Acidic residues" evidence="2">
    <location>
        <begin position="254"/>
        <end position="266"/>
    </location>
</feature>
<keyword evidence="6" id="KW-1185">Reference proteome</keyword>
<dbReference type="InterPro" id="IPR046796">
    <property type="entry name" value="Transposase_32_dom"/>
</dbReference>
<comment type="caution">
    <text evidence="5">The sequence shown here is derived from an EMBL/GenBank/DDBJ whole genome shotgun (WGS) entry which is preliminary data.</text>
</comment>
<dbReference type="AlphaFoldDB" id="A0A1Q3CFI7"/>
<keyword evidence="3" id="KW-1133">Transmembrane helix</keyword>
<protein>
    <recommendedName>
        <fullName evidence="4">Putative plant transposon protein domain-containing protein</fullName>
    </recommendedName>
</protein>
<evidence type="ECO:0000313" key="5">
    <source>
        <dbReference type="EMBL" id="GAV79004.1"/>
    </source>
</evidence>
<evidence type="ECO:0000256" key="2">
    <source>
        <dbReference type="SAM" id="MobiDB-lite"/>
    </source>
</evidence>
<dbReference type="EMBL" id="BDDD01001902">
    <property type="protein sequence ID" value="GAV79004.1"/>
    <property type="molecule type" value="Genomic_DNA"/>
</dbReference>
<accession>A0A1Q3CFI7</accession>